<evidence type="ECO:0000256" key="7">
    <source>
        <dbReference type="ARBA" id="ARBA00022989"/>
    </source>
</evidence>
<dbReference type="Gene3D" id="1.10.630.10">
    <property type="entry name" value="Cytochrome P450"/>
    <property type="match status" value="1"/>
</dbReference>
<evidence type="ECO:0000256" key="3">
    <source>
        <dbReference type="ARBA" id="ARBA00010617"/>
    </source>
</evidence>
<dbReference type="AlphaFoldDB" id="A0A0C1EFG6"/>
<dbReference type="InterPro" id="IPR002403">
    <property type="entry name" value="Cyt_P450_E_grp-IV"/>
</dbReference>
<gene>
    <name evidence="15" type="ORF">HK57_00129</name>
</gene>
<dbReference type="GO" id="GO:0020037">
    <property type="term" value="F:heme binding"/>
    <property type="evidence" value="ECO:0007669"/>
    <property type="project" value="InterPro"/>
</dbReference>
<reference evidence="15 16" key="1">
    <citation type="submission" date="2014-11" db="EMBL/GenBank/DDBJ databases">
        <title>Genomics derived discovery of secondary metabolites biosynthetic gene clusters in Aspergillus ustus.</title>
        <authorList>
            <person name="Pi B."/>
            <person name="Dai F."/>
            <person name="Song X."/>
            <person name="Zhu C."/>
            <person name="Li H."/>
            <person name="Yu D."/>
        </authorList>
    </citation>
    <scope>NUCLEOTIDE SEQUENCE [LARGE SCALE GENOMIC DNA]</scope>
    <source>
        <strain evidence="15 16">3.3904</strain>
    </source>
</reference>
<dbReference type="Proteomes" id="UP000053475">
    <property type="component" value="Unassembled WGS sequence"/>
</dbReference>
<dbReference type="InterPro" id="IPR001128">
    <property type="entry name" value="Cyt_P450"/>
</dbReference>
<comment type="cofactor">
    <cofactor evidence="1 12">
        <name>heme</name>
        <dbReference type="ChEBI" id="CHEBI:30413"/>
    </cofactor>
</comment>
<dbReference type="Pfam" id="PF00067">
    <property type="entry name" value="p450"/>
    <property type="match status" value="1"/>
</dbReference>
<feature type="transmembrane region" description="Helical" evidence="14">
    <location>
        <begin position="12"/>
        <end position="31"/>
    </location>
</feature>
<evidence type="ECO:0000256" key="13">
    <source>
        <dbReference type="RuleBase" id="RU000461"/>
    </source>
</evidence>
<evidence type="ECO:0000256" key="10">
    <source>
        <dbReference type="ARBA" id="ARBA00023033"/>
    </source>
</evidence>
<dbReference type="GO" id="GO:0016705">
    <property type="term" value="F:oxidoreductase activity, acting on paired donors, with incorporation or reduction of molecular oxygen"/>
    <property type="evidence" value="ECO:0007669"/>
    <property type="project" value="InterPro"/>
</dbReference>
<dbReference type="PRINTS" id="PR00465">
    <property type="entry name" value="EP450IV"/>
</dbReference>
<keyword evidence="6 12" id="KW-0479">Metal-binding</keyword>
<comment type="similarity">
    <text evidence="3 13">Belongs to the cytochrome P450 family.</text>
</comment>
<feature type="binding site" description="axial binding residue" evidence="12">
    <location>
        <position position="464"/>
    </location>
    <ligand>
        <name>heme</name>
        <dbReference type="ChEBI" id="CHEBI:30413"/>
    </ligand>
    <ligandPart>
        <name>Fe</name>
        <dbReference type="ChEBI" id="CHEBI:18248"/>
    </ligandPart>
</feature>
<dbReference type="PANTHER" id="PTHR46206">
    <property type="entry name" value="CYTOCHROME P450"/>
    <property type="match status" value="1"/>
</dbReference>
<evidence type="ECO:0000256" key="4">
    <source>
        <dbReference type="ARBA" id="ARBA00022617"/>
    </source>
</evidence>
<evidence type="ECO:0000256" key="6">
    <source>
        <dbReference type="ARBA" id="ARBA00022723"/>
    </source>
</evidence>
<sequence>MFQLESSGLLGIGLFCLVPAALLYIINALFFRVANPQGVPLIREPTGKKSFSLKTRFAYMFDCEALFREAYQNYSKVGKPVIIPGFGLRDEIILPASSMRWALAQPESALSVGQAFVEVDQVVYSLGHERYVGDAWQGALVRQELNSVLEIIVAAMNDELGIAFDTRFGTDEENWKEIDLLETVRMVVAQAASRFTVGLPLCRNEQYLKDSFDVVDGCIINAGVTGGTPKILRPIIGRLVSLKAQLAQRKVTKHFEPTYRARLETLKHPRDHPSEPQDHLQMMLRYAERERRHEVYDLDIMARRLSAANFGSMHQTSIQVTNMLLNIMGSDAEYNTVAVLRDEVTRILGDDTNWTKAKVSKMTRADSVARETLRCQSFGGRAVFRKVMTDGVVTDTGVELPKGCMVSFFSQPVHADEAKYEDALKYDPFRFSRIREADAANANKLSFVSTSPDHLAFGHGKHACPGRFLVDFELKMIIAYVLTHYDVKFPDEYQDKRPVNKWLAEAIVPPPGAKILIKRRKNVL</sequence>
<dbReference type="GO" id="GO:0016020">
    <property type="term" value="C:membrane"/>
    <property type="evidence" value="ECO:0007669"/>
    <property type="project" value="UniProtKB-SubCell"/>
</dbReference>
<keyword evidence="11 14" id="KW-0472">Membrane</keyword>
<keyword evidence="10 13" id="KW-0503">Monooxygenase</keyword>
<keyword evidence="5 14" id="KW-0812">Transmembrane</keyword>
<dbReference type="PANTHER" id="PTHR46206:SF1">
    <property type="entry name" value="P450, PUTATIVE (EUROFUNG)-RELATED"/>
    <property type="match status" value="1"/>
</dbReference>
<organism evidence="15 16">
    <name type="scientific">Aspergillus ustus</name>
    <dbReference type="NCBI Taxonomy" id="40382"/>
    <lineage>
        <taxon>Eukaryota</taxon>
        <taxon>Fungi</taxon>
        <taxon>Dikarya</taxon>
        <taxon>Ascomycota</taxon>
        <taxon>Pezizomycotina</taxon>
        <taxon>Eurotiomycetes</taxon>
        <taxon>Eurotiomycetidae</taxon>
        <taxon>Eurotiales</taxon>
        <taxon>Aspergillaceae</taxon>
        <taxon>Aspergillus</taxon>
        <taxon>Aspergillus subgen. Nidulantes</taxon>
    </lineage>
</organism>
<evidence type="ECO:0000256" key="5">
    <source>
        <dbReference type="ARBA" id="ARBA00022692"/>
    </source>
</evidence>
<dbReference type="InterPro" id="IPR017972">
    <property type="entry name" value="Cyt_P450_CS"/>
</dbReference>
<evidence type="ECO:0000256" key="2">
    <source>
        <dbReference type="ARBA" id="ARBA00004370"/>
    </source>
</evidence>
<proteinExistence type="inferred from homology"/>
<dbReference type="CDD" id="cd11041">
    <property type="entry name" value="CYP503A1-like"/>
    <property type="match status" value="1"/>
</dbReference>
<keyword evidence="4 12" id="KW-0349">Heme</keyword>
<evidence type="ECO:0000256" key="14">
    <source>
        <dbReference type="SAM" id="Phobius"/>
    </source>
</evidence>
<comment type="caution">
    <text evidence="15">The sequence shown here is derived from an EMBL/GenBank/DDBJ whole genome shotgun (WGS) entry which is preliminary data.</text>
</comment>
<keyword evidence="16" id="KW-1185">Reference proteome</keyword>
<keyword evidence="7 14" id="KW-1133">Transmembrane helix</keyword>
<protein>
    <submittedName>
        <fullName evidence="15">Cytochrome P450</fullName>
    </submittedName>
</protein>
<dbReference type="GO" id="GO:0019748">
    <property type="term" value="P:secondary metabolic process"/>
    <property type="evidence" value="ECO:0007669"/>
    <property type="project" value="UniProtKB-ARBA"/>
</dbReference>
<dbReference type="EMBL" id="JOMC01000195">
    <property type="protein sequence ID" value="KIA75409.1"/>
    <property type="molecule type" value="Genomic_DNA"/>
</dbReference>
<evidence type="ECO:0000256" key="8">
    <source>
        <dbReference type="ARBA" id="ARBA00023002"/>
    </source>
</evidence>
<dbReference type="GO" id="GO:0005506">
    <property type="term" value="F:iron ion binding"/>
    <property type="evidence" value="ECO:0007669"/>
    <property type="project" value="InterPro"/>
</dbReference>
<evidence type="ECO:0000313" key="16">
    <source>
        <dbReference type="Proteomes" id="UP000053475"/>
    </source>
</evidence>
<dbReference type="PROSITE" id="PS00086">
    <property type="entry name" value="CYTOCHROME_P450"/>
    <property type="match status" value="1"/>
</dbReference>
<dbReference type="SUPFAM" id="SSF48264">
    <property type="entry name" value="Cytochrome P450"/>
    <property type="match status" value="1"/>
</dbReference>
<evidence type="ECO:0000256" key="12">
    <source>
        <dbReference type="PIRSR" id="PIRSR602403-1"/>
    </source>
</evidence>
<keyword evidence="8 13" id="KW-0560">Oxidoreductase</keyword>
<accession>A0A0C1EFG6</accession>
<name>A0A0C1EFG6_ASPUT</name>
<evidence type="ECO:0000256" key="11">
    <source>
        <dbReference type="ARBA" id="ARBA00023136"/>
    </source>
</evidence>
<evidence type="ECO:0000313" key="15">
    <source>
        <dbReference type="EMBL" id="KIA75409.1"/>
    </source>
</evidence>
<comment type="subcellular location">
    <subcellularLocation>
        <location evidence="2">Membrane</location>
    </subcellularLocation>
</comment>
<evidence type="ECO:0000256" key="1">
    <source>
        <dbReference type="ARBA" id="ARBA00001971"/>
    </source>
</evidence>
<dbReference type="InterPro" id="IPR036396">
    <property type="entry name" value="Cyt_P450_sf"/>
</dbReference>
<keyword evidence="9 12" id="KW-0408">Iron</keyword>
<dbReference type="GO" id="GO:0004497">
    <property type="term" value="F:monooxygenase activity"/>
    <property type="evidence" value="ECO:0007669"/>
    <property type="project" value="UniProtKB-KW"/>
</dbReference>
<evidence type="ECO:0000256" key="9">
    <source>
        <dbReference type="ARBA" id="ARBA00023004"/>
    </source>
</evidence>